<feature type="region of interest" description="Disordered" evidence="1">
    <location>
        <begin position="71"/>
        <end position="112"/>
    </location>
</feature>
<dbReference type="AlphaFoldDB" id="A0A562IHJ0"/>
<evidence type="ECO:0000313" key="3">
    <source>
        <dbReference type="Proteomes" id="UP000319825"/>
    </source>
</evidence>
<keyword evidence="3" id="KW-1185">Reference proteome</keyword>
<evidence type="ECO:0000313" key="2">
    <source>
        <dbReference type="EMBL" id="TWH70362.1"/>
    </source>
</evidence>
<dbReference type="EMBL" id="VLKE01000001">
    <property type="protein sequence ID" value="TWH70362.1"/>
    <property type="molecule type" value="Genomic_DNA"/>
</dbReference>
<evidence type="ECO:0008006" key="4">
    <source>
        <dbReference type="Google" id="ProtNLM"/>
    </source>
</evidence>
<organism evidence="2 3">
    <name type="scientific">Micromonospora olivasterospora</name>
    <dbReference type="NCBI Taxonomy" id="1880"/>
    <lineage>
        <taxon>Bacteria</taxon>
        <taxon>Bacillati</taxon>
        <taxon>Actinomycetota</taxon>
        <taxon>Actinomycetes</taxon>
        <taxon>Micromonosporales</taxon>
        <taxon>Micromonosporaceae</taxon>
        <taxon>Micromonospora</taxon>
    </lineage>
</organism>
<evidence type="ECO:0000256" key="1">
    <source>
        <dbReference type="SAM" id="MobiDB-lite"/>
    </source>
</evidence>
<protein>
    <recommendedName>
        <fullName evidence="4">Methyltransferase family protein</fullName>
    </recommendedName>
</protein>
<comment type="caution">
    <text evidence="2">The sequence shown here is derived from an EMBL/GenBank/DDBJ whole genome shotgun (WGS) entry which is preliminary data.</text>
</comment>
<feature type="compositionally biased region" description="Low complexity" evidence="1">
    <location>
        <begin position="74"/>
        <end position="90"/>
    </location>
</feature>
<accession>A0A562IHJ0</accession>
<name>A0A562IHJ0_MICOL</name>
<sequence>MSDGYDPTGVSHDPDAFAGWLRLREAADAAARAADLLEPLRRPPTGGGPTVVHDLGAGTGSMVRWLAPGCPARSTGSCTTATPSCSAAPTPGWPPPTAPRSPWRPGGPTSPG</sequence>
<gene>
    <name evidence="2" type="ORF">JD77_05387</name>
</gene>
<dbReference type="Proteomes" id="UP000319825">
    <property type="component" value="Unassembled WGS sequence"/>
</dbReference>
<reference evidence="2 3" key="1">
    <citation type="submission" date="2019-07" db="EMBL/GenBank/DDBJ databases">
        <title>R&amp;d 2014.</title>
        <authorList>
            <person name="Klenk H.-P."/>
        </authorList>
    </citation>
    <scope>NUCLEOTIDE SEQUENCE [LARGE SCALE GENOMIC DNA]</scope>
    <source>
        <strain evidence="2 3">DSM 43868</strain>
    </source>
</reference>
<proteinExistence type="predicted"/>